<dbReference type="EMBL" id="JASPKY010000065">
    <property type="protein sequence ID" value="KAK9743828.1"/>
    <property type="molecule type" value="Genomic_DNA"/>
</dbReference>
<organism evidence="1 2">
    <name type="scientific">Popillia japonica</name>
    <name type="common">Japanese beetle</name>
    <dbReference type="NCBI Taxonomy" id="7064"/>
    <lineage>
        <taxon>Eukaryota</taxon>
        <taxon>Metazoa</taxon>
        <taxon>Ecdysozoa</taxon>
        <taxon>Arthropoda</taxon>
        <taxon>Hexapoda</taxon>
        <taxon>Insecta</taxon>
        <taxon>Pterygota</taxon>
        <taxon>Neoptera</taxon>
        <taxon>Endopterygota</taxon>
        <taxon>Coleoptera</taxon>
        <taxon>Polyphaga</taxon>
        <taxon>Scarabaeiformia</taxon>
        <taxon>Scarabaeidae</taxon>
        <taxon>Rutelinae</taxon>
        <taxon>Popillia</taxon>
    </lineage>
</organism>
<name>A0AAW1MA22_POPJA</name>
<keyword evidence="2" id="KW-1185">Reference proteome</keyword>
<sequence length="190" mass="21150">MSVKDFIVNQKATKVAFGVPRTELNLTALTSSTPVKIIIRATDTLILCRSSSANRCLILQGWSCSGIMIPNVTHLRTRENLICPPKFMTQSQINLVGPPMKSVMHLGCLAVVFMDLSWSNMLLPTSARFDYGVTNSGTILHSIVWSPTILPRYFLFRQTFVIFTENLQSPGINLEDSKDDAKANRSKITD</sequence>
<accession>A0AAW1MA22</accession>
<dbReference type="AlphaFoldDB" id="A0AAW1MA22"/>
<proteinExistence type="predicted"/>
<evidence type="ECO:0000313" key="2">
    <source>
        <dbReference type="Proteomes" id="UP001458880"/>
    </source>
</evidence>
<protein>
    <submittedName>
        <fullName evidence="1">Uncharacterized protein</fullName>
    </submittedName>
</protein>
<gene>
    <name evidence="1" type="ORF">QE152_g8279</name>
</gene>
<comment type="caution">
    <text evidence="1">The sequence shown here is derived from an EMBL/GenBank/DDBJ whole genome shotgun (WGS) entry which is preliminary data.</text>
</comment>
<reference evidence="1 2" key="1">
    <citation type="journal article" date="2024" name="BMC Genomics">
        <title>De novo assembly and annotation of Popillia japonica's genome with initial clues to its potential as an invasive pest.</title>
        <authorList>
            <person name="Cucini C."/>
            <person name="Boschi S."/>
            <person name="Funari R."/>
            <person name="Cardaioli E."/>
            <person name="Iannotti N."/>
            <person name="Marturano G."/>
            <person name="Paoli F."/>
            <person name="Bruttini M."/>
            <person name="Carapelli A."/>
            <person name="Frati F."/>
            <person name="Nardi F."/>
        </authorList>
    </citation>
    <scope>NUCLEOTIDE SEQUENCE [LARGE SCALE GENOMIC DNA]</scope>
    <source>
        <strain evidence="1">DMR45628</strain>
    </source>
</reference>
<dbReference type="Proteomes" id="UP001458880">
    <property type="component" value="Unassembled WGS sequence"/>
</dbReference>
<evidence type="ECO:0000313" key="1">
    <source>
        <dbReference type="EMBL" id="KAK9743828.1"/>
    </source>
</evidence>